<dbReference type="EMBL" id="JAMQGO010000005">
    <property type="protein sequence ID" value="MCM2562381.1"/>
    <property type="molecule type" value="Genomic_DNA"/>
</dbReference>
<evidence type="ECO:0000313" key="2">
    <source>
        <dbReference type="Proteomes" id="UP001203036"/>
    </source>
</evidence>
<name>A0ACC5ZWE7_9RHOB</name>
<organism evidence="1 2">
    <name type="scientific">Lutimaribacter degradans</name>
    <dbReference type="NCBI Taxonomy" id="2945989"/>
    <lineage>
        <taxon>Bacteria</taxon>
        <taxon>Pseudomonadati</taxon>
        <taxon>Pseudomonadota</taxon>
        <taxon>Alphaproteobacteria</taxon>
        <taxon>Rhodobacterales</taxon>
        <taxon>Roseobacteraceae</taxon>
        <taxon>Lutimaribacter</taxon>
    </lineage>
</organism>
<evidence type="ECO:0000313" key="1">
    <source>
        <dbReference type="EMBL" id="MCM2562381.1"/>
    </source>
</evidence>
<gene>
    <name evidence="1" type="ORF">M8744_09520</name>
</gene>
<sequence length="818" mass="84758">MPTTFSLFYLGDAPEIDTVEGNTYSENDSALNGMVFGGSGNEIASNLQTLSDAPSDNYTGGTSSAYDANNLYWNESFSIDGGPLQVHDATMLYNGTTIRYTDGTTATVDAIVMQDTNGSLYLLPPTTGPNAYSDALEAKPISSVTLGTSAPANGFGAYGMTADRYVLTVNDFTVEGTVGNDVIDAGYDGDPQGDRVDGSDNIAGTNDDMIEAHDGDDLVFAGDGADTVDGGTGNDTLNGQAGNDLLIGDTGDDLLDGGAGADTLVGGAGSDTAIGSEGADEINLNNGQDYVDYSGSGGAVNVDLTTNTGSGGYAEGDTYQGVDGVTGSAFDDTITGFDGQSFDQEDGYTNDLSGGGGNDRISGLGGGDTLRGGTGNDTLYGGAGQDTVSGDEGDDYIFGDSQGLDTDDYLSGGGGTATSLTVTNQADAPIELWWIDGEGTLQFYATIQPGDTHVQPTFTDHNWVLRDEDGLDLEIIEGAANQSVTYGPDLDDSLIGGAGNDTIHGQHGDDTILGGAGDDVIHGGPGADHMMGEAGNDVFTLTSGDTATGGDGDDVFNVGPGDLAGGTLTVDGSEGAETDGDTLNITGPAEIIHDSDDPEAGTVTWLDGTTLSFSNIENVNYVPCFTADSLIKTLRGEVRAVDIRLGDMVLTRDAGYQPVRWTGARRLSPSVLRANPELRPVRIGAGALGCNQPEHDLTVSPQHRVLIGSALTQLWFGEEEVLVAAHHLTCLDRVKQVRPDTGVTYVHMMFDNHQIICGDGAWSESFQPGDMTLAGMDGPQREELFAVFPSLRRKTVSAAYPAARITLKAHEARVLALA</sequence>
<keyword evidence="2" id="KW-1185">Reference proteome</keyword>
<protein>
    <submittedName>
        <fullName evidence="1">Hint domain-containing protein</fullName>
    </submittedName>
</protein>
<reference evidence="1" key="1">
    <citation type="submission" date="2022-06" db="EMBL/GenBank/DDBJ databases">
        <title>Lutimaribacter sp. EGI FJ00013, a novel bacterium isolated from a salt lake sediment enrichment.</title>
        <authorList>
            <person name="Gao L."/>
            <person name="Fang B.-Z."/>
            <person name="Li W.-J."/>
        </authorList>
    </citation>
    <scope>NUCLEOTIDE SEQUENCE</scope>
    <source>
        <strain evidence="1">EGI FJ00013</strain>
    </source>
</reference>
<comment type="caution">
    <text evidence="1">The sequence shown here is derived from an EMBL/GenBank/DDBJ whole genome shotgun (WGS) entry which is preliminary data.</text>
</comment>
<dbReference type="Proteomes" id="UP001203036">
    <property type="component" value="Unassembled WGS sequence"/>
</dbReference>
<proteinExistence type="predicted"/>
<accession>A0ACC5ZWE7</accession>